<keyword evidence="9" id="KW-1185">Reference proteome</keyword>
<dbReference type="Gene3D" id="1.20.5.170">
    <property type="match status" value="2"/>
</dbReference>
<feature type="region of interest" description="Disordered" evidence="6">
    <location>
        <begin position="1270"/>
        <end position="1311"/>
    </location>
</feature>
<dbReference type="GO" id="GO:0045095">
    <property type="term" value="C:keratin filament"/>
    <property type="evidence" value="ECO:0007669"/>
    <property type="project" value="InterPro"/>
</dbReference>
<evidence type="ECO:0000256" key="5">
    <source>
        <dbReference type="SAM" id="Coils"/>
    </source>
</evidence>
<dbReference type="InterPro" id="IPR032444">
    <property type="entry name" value="Keratin_2_head"/>
</dbReference>
<dbReference type="Proteomes" id="UP001333110">
    <property type="component" value="Unassembled WGS sequence"/>
</dbReference>
<evidence type="ECO:0000256" key="2">
    <source>
        <dbReference type="ARBA" id="ARBA00023054"/>
    </source>
</evidence>
<organism evidence="8 9">
    <name type="scientific">Mycteria americana</name>
    <name type="common">Wood stork</name>
    <dbReference type="NCBI Taxonomy" id="33587"/>
    <lineage>
        <taxon>Eukaryota</taxon>
        <taxon>Metazoa</taxon>
        <taxon>Chordata</taxon>
        <taxon>Craniata</taxon>
        <taxon>Vertebrata</taxon>
        <taxon>Euteleostomi</taxon>
        <taxon>Archelosauria</taxon>
        <taxon>Archosauria</taxon>
        <taxon>Dinosauria</taxon>
        <taxon>Saurischia</taxon>
        <taxon>Theropoda</taxon>
        <taxon>Coelurosauria</taxon>
        <taxon>Aves</taxon>
        <taxon>Neognathae</taxon>
        <taxon>Neoaves</taxon>
        <taxon>Aequornithes</taxon>
        <taxon>Ciconiiformes</taxon>
        <taxon>Ciconiidae</taxon>
        <taxon>Mycteria</taxon>
    </lineage>
</organism>
<evidence type="ECO:0000313" key="8">
    <source>
        <dbReference type="EMBL" id="KAK4807332.1"/>
    </source>
</evidence>
<dbReference type="PROSITE" id="PS51842">
    <property type="entry name" value="IF_ROD_2"/>
    <property type="match status" value="2"/>
</dbReference>
<feature type="coiled-coil region" evidence="5">
    <location>
        <begin position="1039"/>
        <end position="1119"/>
    </location>
</feature>
<dbReference type="Gene3D" id="1.20.5.500">
    <property type="entry name" value="Single helix bin"/>
    <property type="match status" value="2"/>
</dbReference>
<dbReference type="PANTHER" id="PTHR45616:SF62">
    <property type="entry name" value="IF ROD DOMAIN-CONTAINING PROTEIN"/>
    <property type="match status" value="1"/>
</dbReference>
<dbReference type="PRINTS" id="PR01276">
    <property type="entry name" value="TYPE2KERATIN"/>
</dbReference>
<dbReference type="InterPro" id="IPR018039">
    <property type="entry name" value="IF_conserved"/>
</dbReference>
<comment type="caution">
    <text evidence="8">The sequence shown here is derived from an EMBL/GenBank/DDBJ whole genome shotgun (WGS) entry which is preliminary data.</text>
</comment>
<proteinExistence type="inferred from homology"/>
<dbReference type="FunFam" id="1.20.5.500:FF:000001">
    <property type="entry name" value="Type II keratin 23"/>
    <property type="match status" value="1"/>
</dbReference>
<feature type="compositionally biased region" description="Low complexity" evidence="6">
    <location>
        <begin position="1287"/>
        <end position="1305"/>
    </location>
</feature>
<dbReference type="GO" id="GO:0005615">
    <property type="term" value="C:extracellular space"/>
    <property type="evidence" value="ECO:0007669"/>
    <property type="project" value="TreeGrafter"/>
</dbReference>
<dbReference type="Gene3D" id="1.20.5.1160">
    <property type="entry name" value="Vasodilator-stimulated phosphoprotein"/>
    <property type="match status" value="2"/>
</dbReference>
<feature type="domain" description="IF rod" evidence="7">
    <location>
        <begin position="826"/>
        <end position="1141"/>
    </location>
</feature>
<protein>
    <recommendedName>
        <fullName evidence="7">IF rod domain-containing protein</fullName>
    </recommendedName>
</protein>
<dbReference type="GO" id="GO:0045109">
    <property type="term" value="P:intermediate filament organization"/>
    <property type="evidence" value="ECO:0007669"/>
    <property type="project" value="TreeGrafter"/>
</dbReference>
<evidence type="ECO:0000259" key="7">
    <source>
        <dbReference type="PROSITE" id="PS51842"/>
    </source>
</evidence>
<dbReference type="GO" id="GO:0031424">
    <property type="term" value="P:keratinization"/>
    <property type="evidence" value="ECO:0007669"/>
    <property type="project" value="TreeGrafter"/>
</dbReference>
<dbReference type="Pfam" id="PF00038">
    <property type="entry name" value="Filament"/>
    <property type="match status" value="2"/>
</dbReference>
<reference evidence="8 9" key="1">
    <citation type="journal article" date="2023" name="J. Hered.">
        <title>Chromosome-level genome of the wood stork (Mycteria americana) provides insight into avian chromosome evolution.</title>
        <authorList>
            <person name="Flamio R. Jr."/>
            <person name="Ramstad K.M."/>
        </authorList>
    </citation>
    <scope>NUCLEOTIDE SEQUENCE [LARGE SCALE GENOMIC DNA]</scope>
    <source>
        <strain evidence="8">JAX WOST 10</strain>
    </source>
</reference>
<accession>A0AAN7RK69</accession>
<feature type="domain" description="IF rod" evidence="7">
    <location>
        <begin position="167"/>
        <end position="489"/>
    </location>
</feature>
<feature type="coiled-coil region" evidence="5">
    <location>
        <begin position="387"/>
        <end position="467"/>
    </location>
</feature>
<keyword evidence="1 4" id="KW-0403">Intermediate filament</keyword>
<dbReference type="PROSITE" id="PS00226">
    <property type="entry name" value="IF_ROD_1"/>
    <property type="match status" value="2"/>
</dbReference>
<feature type="coiled-coil region" evidence="5">
    <location>
        <begin position="236"/>
        <end position="270"/>
    </location>
</feature>
<dbReference type="SMART" id="SM01391">
    <property type="entry name" value="Filament"/>
    <property type="match status" value="2"/>
</dbReference>
<evidence type="ECO:0000256" key="3">
    <source>
        <dbReference type="ARBA" id="ARBA00061646"/>
    </source>
</evidence>
<dbReference type="PANTHER" id="PTHR45616">
    <property type="entry name" value="GATA-TYPE DOMAIN-CONTAINING PROTEIN"/>
    <property type="match status" value="1"/>
</dbReference>
<dbReference type="GO" id="GO:0030280">
    <property type="term" value="F:structural constituent of skin epidermis"/>
    <property type="evidence" value="ECO:0007669"/>
    <property type="project" value="TreeGrafter"/>
</dbReference>
<evidence type="ECO:0000256" key="1">
    <source>
        <dbReference type="ARBA" id="ARBA00022754"/>
    </source>
</evidence>
<name>A0AAN7RK69_MYCAM</name>
<dbReference type="SUPFAM" id="SSF64593">
    <property type="entry name" value="Intermediate filament protein, coiled coil region"/>
    <property type="match status" value="5"/>
</dbReference>
<dbReference type="FunFam" id="1.20.5.1160:FF:000001">
    <property type="entry name" value="Keratin type II"/>
    <property type="match status" value="2"/>
</dbReference>
<dbReference type="Pfam" id="PF16208">
    <property type="entry name" value="Keratin_2_head"/>
    <property type="match status" value="2"/>
</dbReference>
<evidence type="ECO:0000256" key="6">
    <source>
        <dbReference type="SAM" id="MobiDB-lite"/>
    </source>
</evidence>
<dbReference type="EMBL" id="JAUNZN010000031">
    <property type="protein sequence ID" value="KAK4807332.1"/>
    <property type="molecule type" value="Genomic_DNA"/>
</dbReference>
<keyword evidence="2 5" id="KW-0175">Coiled coil</keyword>
<feature type="coiled-coil region" evidence="5">
    <location>
        <begin position="883"/>
        <end position="966"/>
    </location>
</feature>
<evidence type="ECO:0000313" key="9">
    <source>
        <dbReference type="Proteomes" id="UP001333110"/>
    </source>
</evidence>
<evidence type="ECO:0000256" key="4">
    <source>
        <dbReference type="RuleBase" id="RU000685"/>
    </source>
</evidence>
<dbReference type="FunFam" id="1.20.5.170:FF:000004">
    <property type="entry name" value="Keratin, type II cytoskeletal 5"/>
    <property type="match status" value="2"/>
</dbReference>
<dbReference type="InterPro" id="IPR039008">
    <property type="entry name" value="IF_rod_dom"/>
</dbReference>
<comment type="similarity">
    <text evidence="3 4">Belongs to the intermediate filament family.</text>
</comment>
<gene>
    <name evidence="8" type="ORF">QYF61_014863</name>
</gene>
<sequence>MSRQCYTSSSLLGRRGFSSASAVCGLGRGNSSSASVCQPVGRRCGIGGFSSRSVCDLGRGQRISFGGSCRSGVYGGPGVGRCGVAYGGGRFGVGTVVGFGNCGSYGGLGSYRGLGDGVAIGGYGGGIGIGLGGGRSEGIRGVSIHPELLKPLCVGVDPEECQVRTHEKEQIKNLNNQFACFIDKVRLLEQQNKVLTTKWELLQQYVLPASRRNLEPVFENFICNLRKQLECVLGERERLENEERCLRDLVQEYKCKYEDEINKRTAAENEFVVLKKDVDCLYLTKEELEVRVGLLRQQLEFLKCIYAEGTDMRWILQERAQLDCQLCDTSVIVQMDNSRDLDMEGIIKSVECCYEEIAQKSKAEVEAFYQTRLEELHSSRGKFCDDLRNNQSEIAELNRMIQKLQCESDNVKKQIAALQTAICDAEQRGDCALKDARQKLIDLQTALQQAKDKMACLLRDYQELLNVKLALDIEIATYRTLLEGEESRICTGNPVSVAVVSGGGTVGECRSLSGIGGKCAVKTGGAGAGLGVVSSFGVGGAGFSTRSVDCLPRVGGGFGARSAVSCVGREVISGAEGVQCTTGVGNLGNVVCAGVEQCSPGAVIIPGPGVCGAGSSAGLLSPAAMNRQTSSMRAGGGGRSYSAASAIIPSGNRAGFSSMSVARSGGGGGGFGRLIGGGGGGGFGSRSLYSLGGSKRISIGVGSSFRAAFGSGAGGGSGLGGGGGGGGAGGSLGLGLGGGGGGYGFGGGAGGLGFGGGQGGGGGFGFGGVGGLGGFSGGLGGGRNPVGFGGGPPGVGTIQEVTVNQSLLAPLNLEIDPNIHQVRKDEKEQIKTLNNKFASFIDKVRFLEQQNKVLETKWTLLQDQGQKTNSGKNNLDPLFEAYINNLKRQLASLLNERGRMDGELKNMQDLVEDFKNKYEEEINRRTAAENEFVLLKKDVDAAYMNKVELEAKVDALTDELSFLRALYDAELAQLSAQVSDTAVILSMDNNRDLDLSSIIAEVKAQYEDIANRSRAEAEAWYQTKFEELQATAGKHGDDLRNTKGEISELNRLIQRIRSEIENMRNQCATLQTAIGDSEERGELALKDAKAKMIDLEDALQKAKADMARQLREYQELMNVKLALDIEIATYRKLLEGEESRLSGEGLNPISYSVISSSSGMAGGAGLGGGFGGPSLSGGGGGSGFGLGGGGGSGFGLGGGGGSSFGLGGGGGSSFGLGGGGSGGGYSFGSGGGLGLGGGGGLGGGFGGGSGLGTASRLGYGGGVGSGLSTGGGNFSSGSAKGTNSGVKIISKTSSSKKSIKSQSLKNATQPE</sequence>
<dbReference type="InterPro" id="IPR003054">
    <property type="entry name" value="Keratin_II"/>
</dbReference>